<proteinExistence type="predicted"/>
<keyword evidence="1" id="KW-0472">Membrane</keyword>
<sequence length="203" mass="20745">MKNALLALLLALPTLAGAQQLPDSTLAAASLPPMLAADSTLSALAEAARPADTLRTDTLTLRAAAPDTSLSALRGLSATERRRLGRDDAKRHYRPGKGVFWMGVGAGTVAPITLMPFTGVLGFVAGAGGAVAVGATKANQERLHATAPQPALLRDADYRRGYTQKAQGKRMGKAALGWGVGTVATFGTLIAVLAVLLSGFSAG</sequence>
<organism evidence="3 4">
    <name type="scientific">Hymenobacter gummosus</name>
    <dbReference type="NCBI Taxonomy" id="1776032"/>
    <lineage>
        <taxon>Bacteria</taxon>
        <taxon>Pseudomonadati</taxon>
        <taxon>Bacteroidota</taxon>
        <taxon>Cytophagia</taxon>
        <taxon>Cytophagales</taxon>
        <taxon>Hymenobacteraceae</taxon>
        <taxon>Hymenobacter</taxon>
    </lineage>
</organism>
<evidence type="ECO:0000313" key="4">
    <source>
        <dbReference type="Proteomes" id="UP000282184"/>
    </source>
</evidence>
<feature type="transmembrane region" description="Helical" evidence="1">
    <location>
        <begin position="100"/>
        <end position="133"/>
    </location>
</feature>
<evidence type="ECO:0000313" key="3">
    <source>
        <dbReference type="EMBL" id="RTQ45879.1"/>
    </source>
</evidence>
<protein>
    <recommendedName>
        <fullName evidence="5">DUF456 domain-containing protein</fullName>
    </recommendedName>
</protein>
<feature type="chain" id="PRO_5019487188" description="DUF456 domain-containing protein" evidence="2">
    <location>
        <begin position="19"/>
        <end position="203"/>
    </location>
</feature>
<gene>
    <name evidence="3" type="ORF">EJV47_23910</name>
</gene>
<accession>A0A431TWI4</accession>
<keyword evidence="1" id="KW-0812">Transmembrane</keyword>
<name>A0A431TWI4_9BACT</name>
<keyword evidence="1" id="KW-1133">Transmembrane helix</keyword>
<keyword evidence="4" id="KW-1185">Reference proteome</keyword>
<reference evidence="3 4" key="1">
    <citation type="submission" date="2018-12" db="EMBL/GenBank/DDBJ databases">
        <title>Hymenobacter gummosus sp. nov., isolated from a spring.</title>
        <authorList>
            <person name="Nie L."/>
        </authorList>
    </citation>
    <scope>NUCLEOTIDE SEQUENCE [LARGE SCALE GENOMIC DNA]</scope>
    <source>
        <strain evidence="3 4">KCTC 52166</strain>
    </source>
</reference>
<comment type="caution">
    <text evidence="3">The sequence shown here is derived from an EMBL/GenBank/DDBJ whole genome shotgun (WGS) entry which is preliminary data.</text>
</comment>
<keyword evidence="2" id="KW-0732">Signal</keyword>
<dbReference type="RefSeq" id="WP_126695735.1">
    <property type="nucleotide sequence ID" value="NZ_RXOF01000018.1"/>
</dbReference>
<evidence type="ECO:0008006" key="5">
    <source>
        <dbReference type="Google" id="ProtNLM"/>
    </source>
</evidence>
<feature type="signal peptide" evidence="2">
    <location>
        <begin position="1"/>
        <end position="18"/>
    </location>
</feature>
<evidence type="ECO:0000256" key="1">
    <source>
        <dbReference type="SAM" id="Phobius"/>
    </source>
</evidence>
<dbReference type="OrthoDB" id="1427164at2"/>
<feature type="transmembrane region" description="Helical" evidence="1">
    <location>
        <begin position="175"/>
        <end position="200"/>
    </location>
</feature>
<evidence type="ECO:0000256" key="2">
    <source>
        <dbReference type="SAM" id="SignalP"/>
    </source>
</evidence>
<dbReference type="Proteomes" id="UP000282184">
    <property type="component" value="Unassembled WGS sequence"/>
</dbReference>
<dbReference type="AlphaFoldDB" id="A0A431TWI4"/>
<dbReference type="EMBL" id="RXOF01000018">
    <property type="protein sequence ID" value="RTQ45879.1"/>
    <property type="molecule type" value="Genomic_DNA"/>
</dbReference>